<dbReference type="GO" id="GO:0006508">
    <property type="term" value="P:proteolysis"/>
    <property type="evidence" value="ECO:0007669"/>
    <property type="project" value="UniProtKB-KW"/>
</dbReference>
<proteinExistence type="predicted"/>
<dbReference type="OrthoDB" id="9766909at2"/>
<keyword evidence="5" id="KW-0378">Hydrolase</keyword>
<comment type="catalytic activity">
    <reaction evidence="7">
        <text>Preferential cleavage: (Ac)2-L-Lys-D-Ala-|-D-Ala. Also transpeptidation of peptidyl-alanyl moieties that are N-acyl substituents of D-alanine.</text>
        <dbReference type="EC" id="3.4.16.4"/>
    </reaction>
</comment>
<evidence type="ECO:0000256" key="7">
    <source>
        <dbReference type="ARBA" id="ARBA00034000"/>
    </source>
</evidence>
<dbReference type="InterPro" id="IPR001264">
    <property type="entry name" value="Glyco_trans_51"/>
</dbReference>
<keyword evidence="12" id="KW-1185">Reference proteome</keyword>
<dbReference type="Pfam" id="PF00905">
    <property type="entry name" value="Transpeptidase"/>
    <property type="match status" value="1"/>
</dbReference>
<dbReference type="CDD" id="cd06577">
    <property type="entry name" value="PASTA_pknB"/>
    <property type="match status" value="2"/>
</dbReference>
<reference evidence="11 12" key="1">
    <citation type="submission" date="2018-12" db="EMBL/GenBank/DDBJ databases">
        <authorList>
            <person name="Li F."/>
        </authorList>
    </citation>
    <scope>NUCLEOTIDE SEQUENCE [LARGE SCALE GENOMIC DNA]</scope>
    <source>
        <strain evidence="11 12">11W25H-1</strain>
    </source>
</reference>
<dbReference type="GO" id="GO:0009002">
    <property type="term" value="F:serine-type D-Ala-D-Ala carboxypeptidase activity"/>
    <property type="evidence" value="ECO:0007669"/>
    <property type="project" value="UniProtKB-EC"/>
</dbReference>
<organism evidence="11 12">
    <name type="scientific">Labedella phragmitis</name>
    <dbReference type="NCBI Taxonomy" id="2498849"/>
    <lineage>
        <taxon>Bacteria</taxon>
        <taxon>Bacillati</taxon>
        <taxon>Actinomycetota</taxon>
        <taxon>Actinomycetes</taxon>
        <taxon>Micrococcales</taxon>
        <taxon>Microbacteriaceae</taxon>
        <taxon>Labedella</taxon>
    </lineage>
</organism>
<dbReference type="PROSITE" id="PS51178">
    <property type="entry name" value="PASTA"/>
    <property type="match status" value="2"/>
</dbReference>
<dbReference type="Pfam" id="PF03793">
    <property type="entry name" value="PASTA"/>
    <property type="match status" value="2"/>
</dbReference>
<keyword evidence="3" id="KW-0328">Glycosyltransferase</keyword>
<dbReference type="SUPFAM" id="SSF56601">
    <property type="entry name" value="beta-lactamase/transpeptidase-like"/>
    <property type="match status" value="1"/>
</dbReference>
<evidence type="ECO:0000256" key="4">
    <source>
        <dbReference type="ARBA" id="ARBA00022679"/>
    </source>
</evidence>
<name>A0A3S3YVY8_9MICO</name>
<dbReference type="InterPro" id="IPR001460">
    <property type="entry name" value="PCN-bd_Tpept"/>
</dbReference>
<dbReference type="PANTHER" id="PTHR32282:SF33">
    <property type="entry name" value="PEPTIDOGLYCAN GLYCOSYLTRANSFERASE"/>
    <property type="match status" value="1"/>
</dbReference>
<dbReference type="EMBL" id="RZNB01000007">
    <property type="protein sequence ID" value="RWZ46274.1"/>
    <property type="molecule type" value="Genomic_DNA"/>
</dbReference>
<dbReference type="InterPro" id="IPR005543">
    <property type="entry name" value="PASTA_dom"/>
</dbReference>
<dbReference type="Proteomes" id="UP000288547">
    <property type="component" value="Unassembled WGS sequence"/>
</dbReference>
<gene>
    <name evidence="11" type="ORF">ELQ90_14535</name>
</gene>
<feature type="region of interest" description="Disordered" evidence="9">
    <location>
        <begin position="811"/>
        <end position="837"/>
    </location>
</feature>
<feature type="domain" description="PASTA" evidence="10">
    <location>
        <begin position="707"/>
        <end position="774"/>
    </location>
</feature>
<dbReference type="Gene3D" id="3.30.10.20">
    <property type="match status" value="2"/>
</dbReference>
<dbReference type="PANTHER" id="PTHR32282">
    <property type="entry name" value="BINDING PROTEIN TRANSPEPTIDASE, PUTATIVE-RELATED"/>
    <property type="match status" value="1"/>
</dbReference>
<evidence type="ECO:0000259" key="10">
    <source>
        <dbReference type="PROSITE" id="PS51178"/>
    </source>
</evidence>
<dbReference type="InterPro" id="IPR050396">
    <property type="entry name" value="Glycosyltr_51/Transpeptidase"/>
</dbReference>
<evidence type="ECO:0000256" key="2">
    <source>
        <dbReference type="ARBA" id="ARBA00022670"/>
    </source>
</evidence>
<comment type="caution">
    <text evidence="11">The sequence shown here is derived from an EMBL/GenBank/DDBJ whole genome shotgun (WGS) entry which is preliminary data.</text>
</comment>
<evidence type="ECO:0000313" key="12">
    <source>
        <dbReference type="Proteomes" id="UP000288547"/>
    </source>
</evidence>
<evidence type="ECO:0000256" key="6">
    <source>
        <dbReference type="ARBA" id="ARBA00023268"/>
    </source>
</evidence>
<evidence type="ECO:0000256" key="5">
    <source>
        <dbReference type="ARBA" id="ARBA00022801"/>
    </source>
</evidence>
<keyword evidence="2" id="KW-0645">Protease</keyword>
<dbReference type="Gene3D" id="1.10.3810.10">
    <property type="entry name" value="Biosynthetic peptidoglycan transglycosylase-like"/>
    <property type="match status" value="1"/>
</dbReference>
<dbReference type="GO" id="GO:0030288">
    <property type="term" value="C:outer membrane-bounded periplasmic space"/>
    <property type="evidence" value="ECO:0007669"/>
    <property type="project" value="TreeGrafter"/>
</dbReference>
<evidence type="ECO:0000256" key="8">
    <source>
        <dbReference type="ARBA" id="ARBA00049902"/>
    </source>
</evidence>
<dbReference type="GO" id="GO:0008658">
    <property type="term" value="F:penicillin binding"/>
    <property type="evidence" value="ECO:0007669"/>
    <property type="project" value="InterPro"/>
</dbReference>
<dbReference type="GO" id="GO:0009252">
    <property type="term" value="P:peptidoglycan biosynthetic process"/>
    <property type="evidence" value="ECO:0007669"/>
    <property type="project" value="TreeGrafter"/>
</dbReference>
<dbReference type="InterPro" id="IPR012338">
    <property type="entry name" value="Beta-lactam/transpept-like"/>
</dbReference>
<sequence>MPHQKRTARGVLGGLLGLVGLSAAAGILVTAAVTPALAISGMGASNTIKVFNSLPDFLEITPLMEKSTVYVYDTDGKTPVQLAQFYDQNRQEVQWDQISQFFKDAAVAKEDNRYYEHGGVDIIGTSRAVVSNALGQNVQGGSSITQQYVKNTLVQRCVSDAESVEEGEKCATAYTTADGSDGMARKLKEMRYAIGLEKKYSKDEILRGYLNIAHFGGVTYGVESASQYYFGVSAKDANLVQAATIISMVTNPNTLRIDRPDSETNGAANGYAETLAARNVTLAAMHTYGKITDEQYNEAKEAPIEPRITEPQAGCEPSGGAAFFCDYVINEIKNSPAFGENPADRLNLLKRGGLDIYTTLDMTVQHAAEESIYGKMPTSIDGMNVAAAAVTVQPGTGRILAMSQSKKFSTSQTGGDFTQVNYNTDKDYGGSSGFQAGSSWKLFTLVNWLENGNSVNASVNGLKRSFQMYDSCGFGGGTWDPKNAGEGGYKGGNMTVRAATERSVNTAYAAMASQLDLCEISKTAEALGAHRADGKPLQTNNSSILGTNEVSPLTMATAYAAIANGGVLCTPVAIDKIVDPEGTELAKPESTCSQAIDEGIAATAAYALQGVMTRGTGTASNPYEAPILGKTGTADEYRHTWIVDSTTKVTTAVWVGNVEGFTRLNRTVIKGTNGGQLRHAISRPIMDAAINKYGGDAFPAPDPDLTKVVTRAISDVSGMSVQEATAQLEASGFDVNVADGEVPSSVEAGRVARSDPAGGGRATLGSTITLYVSNGQGVAVPDVIGDEPGDAKQELEGAGFAVAVDGSCTADDARVTSQNPGGNTDGEPASTVSIGCG</sequence>
<dbReference type="InterPro" id="IPR036950">
    <property type="entry name" value="PBP_transglycosylase"/>
</dbReference>
<keyword evidence="6" id="KW-0511">Multifunctional enzyme</keyword>
<keyword evidence="4" id="KW-0808">Transferase</keyword>
<evidence type="ECO:0000256" key="1">
    <source>
        <dbReference type="ARBA" id="ARBA00022645"/>
    </source>
</evidence>
<dbReference type="InterPro" id="IPR023346">
    <property type="entry name" value="Lysozyme-like_dom_sf"/>
</dbReference>
<dbReference type="AlphaFoldDB" id="A0A3S3YVY8"/>
<evidence type="ECO:0000256" key="3">
    <source>
        <dbReference type="ARBA" id="ARBA00022676"/>
    </source>
</evidence>
<evidence type="ECO:0000313" key="11">
    <source>
        <dbReference type="EMBL" id="RWZ46274.1"/>
    </source>
</evidence>
<comment type="catalytic activity">
    <reaction evidence="8">
        <text>[GlcNAc-(1-&gt;4)-Mur2Ac(oyl-L-Ala-gamma-D-Glu-L-Lys-D-Ala-D-Ala)](n)-di-trans,octa-cis-undecaprenyl diphosphate + beta-D-GlcNAc-(1-&gt;4)-Mur2Ac(oyl-L-Ala-gamma-D-Glu-L-Lys-D-Ala-D-Ala)-di-trans,octa-cis-undecaprenyl diphosphate = [GlcNAc-(1-&gt;4)-Mur2Ac(oyl-L-Ala-gamma-D-Glu-L-Lys-D-Ala-D-Ala)](n+1)-di-trans,octa-cis-undecaprenyl diphosphate + di-trans,octa-cis-undecaprenyl diphosphate + H(+)</text>
        <dbReference type="Rhea" id="RHEA:23708"/>
        <dbReference type="Rhea" id="RHEA-COMP:9602"/>
        <dbReference type="Rhea" id="RHEA-COMP:9603"/>
        <dbReference type="ChEBI" id="CHEBI:15378"/>
        <dbReference type="ChEBI" id="CHEBI:58405"/>
        <dbReference type="ChEBI" id="CHEBI:60033"/>
        <dbReference type="ChEBI" id="CHEBI:78435"/>
        <dbReference type="EC" id="2.4.99.28"/>
    </reaction>
</comment>
<dbReference type="GO" id="GO:0008955">
    <property type="term" value="F:peptidoglycan glycosyltransferase activity"/>
    <property type="evidence" value="ECO:0007669"/>
    <property type="project" value="UniProtKB-EC"/>
</dbReference>
<feature type="domain" description="PASTA" evidence="10">
    <location>
        <begin position="777"/>
        <end position="837"/>
    </location>
</feature>
<keyword evidence="1" id="KW-0121">Carboxypeptidase</keyword>
<protein>
    <submittedName>
        <fullName evidence="11">PASTA domain-containing protein</fullName>
    </submittedName>
</protein>
<dbReference type="SMART" id="SM00740">
    <property type="entry name" value="PASTA"/>
    <property type="match status" value="2"/>
</dbReference>
<evidence type="ECO:0000256" key="9">
    <source>
        <dbReference type="SAM" id="MobiDB-lite"/>
    </source>
</evidence>
<dbReference type="Gene3D" id="3.40.710.10">
    <property type="entry name" value="DD-peptidase/beta-lactamase superfamily"/>
    <property type="match status" value="1"/>
</dbReference>
<accession>A0A3S3YVY8</accession>
<dbReference type="SUPFAM" id="SSF53955">
    <property type="entry name" value="Lysozyme-like"/>
    <property type="match status" value="1"/>
</dbReference>
<dbReference type="Pfam" id="PF00912">
    <property type="entry name" value="Transgly"/>
    <property type="match status" value="1"/>
</dbReference>